<proteinExistence type="predicted"/>
<feature type="compositionally biased region" description="Low complexity" evidence="1">
    <location>
        <begin position="118"/>
        <end position="135"/>
    </location>
</feature>
<feature type="region of interest" description="Disordered" evidence="1">
    <location>
        <begin position="116"/>
        <end position="137"/>
    </location>
</feature>
<evidence type="ECO:0000313" key="5">
    <source>
        <dbReference type="Proteomes" id="UP000765509"/>
    </source>
</evidence>
<feature type="domain" description="Retroviral polymerase SH3-like" evidence="3">
    <location>
        <begin position="30"/>
        <end position="92"/>
    </location>
</feature>
<protein>
    <recommendedName>
        <fullName evidence="6">Reverse transcriptase Ty1/copia-type domain-containing protein</fullName>
    </recommendedName>
</protein>
<dbReference type="InterPro" id="IPR013103">
    <property type="entry name" value="RVT_2"/>
</dbReference>
<feature type="domain" description="Reverse transcriptase Ty1/copia-type" evidence="2">
    <location>
        <begin position="223"/>
        <end position="303"/>
    </location>
</feature>
<evidence type="ECO:0000259" key="2">
    <source>
        <dbReference type="Pfam" id="PF07727"/>
    </source>
</evidence>
<dbReference type="EMBL" id="AVOT02004711">
    <property type="protein sequence ID" value="MBW0477147.1"/>
    <property type="molecule type" value="Genomic_DNA"/>
</dbReference>
<reference evidence="4" key="1">
    <citation type="submission" date="2021-03" db="EMBL/GenBank/DDBJ databases">
        <title>Draft genome sequence of rust myrtle Austropuccinia psidii MF-1, a brazilian biotype.</title>
        <authorList>
            <person name="Quecine M.C."/>
            <person name="Pachon D.M.R."/>
            <person name="Bonatelli M.L."/>
            <person name="Correr F.H."/>
            <person name="Franceschini L.M."/>
            <person name="Leite T.F."/>
            <person name="Margarido G.R.A."/>
            <person name="Almeida C.A."/>
            <person name="Ferrarezi J.A."/>
            <person name="Labate C.A."/>
        </authorList>
    </citation>
    <scope>NUCLEOTIDE SEQUENCE</scope>
    <source>
        <strain evidence="4">MF-1</strain>
    </source>
</reference>
<evidence type="ECO:0000256" key="1">
    <source>
        <dbReference type="SAM" id="MobiDB-lite"/>
    </source>
</evidence>
<organism evidence="4 5">
    <name type="scientific">Austropuccinia psidii MF-1</name>
    <dbReference type="NCBI Taxonomy" id="1389203"/>
    <lineage>
        <taxon>Eukaryota</taxon>
        <taxon>Fungi</taxon>
        <taxon>Dikarya</taxon>
        <taxon>Basidiomycota</taxon>
        <taxon>Pucciniomycotina</taxon>
        <taxon>Pucciniomycetes</taxon>
        <taxon>Pucciniales</taxon>
        <taxon>Sphaerophragmiaceae</taxon>
        <taxon>Austropuccinia</taxon>
    </lineage>
</organism>
<dbReference type="OrthoDB" id="8069008at2759"/>
<gene>
    <name evidence="4" type="ORF">O181_016862</name>
</gene>
<evidence type="ECO:0000259" key="3">
    <source>
        <dbReference type="Pfam" id="PF25597"/>
    </source>
</evidence>
<dbReference type="Pfam" id="PF25597">
    <property type="entry name" value="SH3_retrovirus"/>
    <property type="match status" value="1"/>
</dbReference>
<evidence type="ECO:0000313" key="4">
    <source>
        <dbReference type="EMBL" id="MBW0477147.1"/>
    </source>
</evidence>
<sequence length="303" mass="34618">MYLTSISTTDSILGRGSFNGNFPLLKPFGCKAWLKIPTNSIKNQFNSKAWDSIFLGYENEASSYCILRLSDQKIIISRHVIFYEEKFPSLPSQKQFSEDVVRIFSNPIQTADKETQLNSNIEESSSNVDESSLSSENEETYVDALEQQPKRICVIGPRHPTIISNEIDSNNILPFSQRHTRANLTKITQIPKTFNEAMASPNKEQWNLAIKKELQNMENLNLWTPRNRTDNDHPITSTWVFKEKEEDSGRIIEHKACLCAHGFHQISGLDYQSTFAPTGRLSSLRALVSFAAIYKFNFHQMDV</sequence>
<comment type="caution">
    <text evidence="4">The sequence shown here is derived from an EMBL/GenBank/DDBJ whole genome shotgun (WGS) entry which is preliminary data.</text>
</comment>
<dbReference type="InterPro" id="IPR057670">
    <property type="entry name" value="SH3_retrovirus"/>
</dbReference>
<keyword evidence="5" id="KW-1185">Reference proteome</keyword>
<accession>A0A9Q3GS33</accession>
<evidence type="ECO:0008006" key="6">
    <source>
        <dbReference type="Google" id="ProtNLM"/>
    </source>
</evidence>
<name>A0A9Q3GS33_9BASI</name>
<dbReference type="AlphaFoldDB" id="A0A9Q3GS33"/>
<dbReference type="Proteomes" id="UP000765509">
    <property type="component" value="Unassembled WGS sequence"/>
</dbReference>
<dbReference type="Pfam" id="PF07727">
    <property type="entry name" value="RVT_2"/>
    <property type="match status" value="1"/>
</dbReference>